<gene>
    <name evidence="2" type="ORF">HNR53_003936</name>
</gene>
<feature type="transmembrane region" description="Helical" evidence="1">
    <location>
        <begin position="100"/>
        <end position="117"/>
    </location>
</feature>
<evidence type="ECO:0000256" key="1">
    <source>
        <dbReference type="SAM" id="Phobius"/>
    </source>
</evidence>
<keyword evidence="1" id="KW-0812">Transmembrane</keyword>
<accession>A0A7X0HUY4</accession>
<keyword evidence="1" id="KW-0472">Membrane</keyword>
<dbReference type="PANTHER" id="PTHR37422:SF17">
    <property type="entry name" value="O-ANTIGEN LIGASE"/>
    <property type="match status" value="1"/>
</dbReference>
<feature type="transmembrane region" description="Helical" evidence="1">
    <location>
        <begin position="265"/>
        <end position="286"/>
    </location>
</feature>
<dbReference type="AlphaFoldDB" id="A0A7X0HUY4"/>
<dbReference type="Proteomes" id="UP000531594">
    <property type="component" value="Unassembled WGS sequence"/>
</dbReference>
<reference evidence="2 3" key="1">
    <citation type="submission" date="2020-08" db="EMBL/GenBank/DDBJ databases">
        <title>Genomic Encyclopedia of Type Strains, Phase IV (KMG-IV): sequencing the most valuable type-strain genomes for metagenomic binning, comparative biology and taxonomic classification.</title>
        <authorList>
            <person name="Goeker M."/>
        </authorList>
    </citation>
    <scope>NUCLEOTIDE SEQUENCE [LARGE SCALE GENOMIC DNA]</scope>
    <source>
        <strain evidence="2 3">DSM 5391</strain>
    </source>
</reference>
<dbReference type="PANTHER" id="PTHR37422">
    <property type="entry name" value="TEICHURONIC ACID BIOSYNTHESIS PROTEIN TUAE"/>
    <property type="match status" value="1"/>
</dbReference>
<dbReference type="EMBL" id="JACHGK010000019">
    <property type="protein sequence ID" value="MBB6447256.1"/>
    <property type="molecule type" value="Genomic_DNA"/>
</dbReference>
<comment type="caution">
    <text evidence="2">The sequence shown here is derived from an EMBL/GenBank/DDBJ whole genome shotgun (WGS) entry which is preliminary data.</text>
</comment>
<feature type="transmembrane region" description="Helical" evidence="1">
    <location>
        <begin position="179"/>
        <end position="199"/>
    </location>
</feature>
<dbReference type="RefSeq" id="WP_184529038.1">
    <property type="nucleotide sequence ID" value="NZ_JACHGK010000019.1"/>
</dbReference>
<evidence type="ECO:0000313" key="3">
    <source>
        <dbReference type="Proteomes" id="UP000531594"/>
    </source>
</evidence>
<feature type="transmembrane region" description="Helical" evidence="1">
    <location>
        <begin position="360"/>
        <end position="378"/>
    </location>
</feature>
<sequence>MNKFEKVLLTLFFIELFTGGGGRLIDFGVLSIRQVLFITLIAVFVIRILRERALFDLETNTFFRLNPISIGIYGLFIWFAVSFSIGWLNGHALSQIVTDFLRVSFFAAYFPLAYYISEERFSKARIITILKYSAFAVAVFTVLLALFGKTVFSTNFQPYKHFWLGLFGDDLLFRPSYSVFYKSHFYVFVGFVVSLNALLSKNFSKVDILNIILCPISLFWSETRGFLFAIMVSILMIMALDIKILMDPIKGFSHKIKAVLRNSQVLKKSLILLAITVAVPFLYQYMTLERFEKTTPAAQTEKGEVNDTSASVRVKYLKHSKELLTENLDILIIGSGYGTEIGGRVTGIETSFLDILVEQGIIGLSIWLYLCLLVFYYYHIVHKRGAFIPAEDRSLLGIFVGVLLLTNINPFINNPIGIVFFLVLLVLSWNAKEKTKELSGLAAK</sequence>
<evidence type="ECO:0008006" key="4">
    <source>
        <dbReference type="Google" id="ProtNLM"/>
    </source>
</evidence>
<protein>
    <recommendedName>
        <fullName evidence="4">O-antigen ligase domain-containing protein</fullName>
    </recommendedName>
</protein>
<name>A0A7X0HUY4_9BACI</name>
<evidence type="ECO:0000313" key="2">
    <source>
        <dbReference type="EMBL" id="MBB6447256.1"/>
    </source>
</evidence>
<dbReference type="InterPro" id="IPR051533">
    <property type="entry name" value="WaaL-like"/>
</dbReference>
<feature type="transmembrane region" description="Helical" evidence="1">
    <location>
        <begin position="390"/>
        <end position="408"/>
    </location>
</feature>
<feature type="transmembrane region" description="Helical" evidence="1">
    <location>
        <begin position="129"/>
        <end position="148"/>
    </location>
</feature>
<keyword evidence="1" id="KW-1133">Transmembrane helix</keyword>
<organism evidence="2 3">
    <name type="scientific">Bacillus benzoevorans</name>
    <dbReference type="NCBI Taxonomy" id="1456"/>
    <lineage>
        <taxon>Bacteria</taxon>
        <taxon>Bacillati</taxon>
        <taxon>Bacillota</taxon>
        <taxon>Bacilli</taxon>
        <taxon>Bacillales</taxon>
        <taxon>Bacillaceae</taxon>
        <taxon>Bacillus</taxon>
    </lineage>
</organism>
<feature type="transmembrane region" description="Helical" evidence="1">
    <location>
        <begin position="31"/>
        <end position="49"/>
    </location>
</feature>
<keyword evidence="3" id="KW-1185">Reference proteome</keyword>
<feature type="transmembrane region" description="Helical" evidence="1">
    <location>
        <begin position="7"/>
        <end position="25"/>
    </location>
</feature>
<feature type="transmembrane region" description="Helical" evidence="1">
    <location>
        <begin position="227"/>
        <end position="245"/>
    </location>
</feature>
<feature type="transmembrane region" description="Helical" evidence="1">
    <location>
        <begin position="206"/>
        <end position="221"/>
    </location>
</feature>
<proteinExistence type="predicted"/>
<feature type="transmembrane region" description="Helical" evidence="1">
    <location>
        <begin position="70"/>
        <end position="88"/>
    </location>
</feature>